<dbReference type="Gene3D" id="3.40.50.2000">
    <property type="entry name" value="Glycogen Phosphorylase B"/>
    <property type="match status" value="2"/>
</dbReference>
<evidence type="ECO:0000313" key="4">
    <source>
        <dbReference type="Proteomes" id="UP000028839"/>
    </source>
</evidence>
<protein>
    <submittedName>
        <fullName evidence="3">Glycosyl transferase family 1</fullName>
    </submittedName>
</protein>
<gene>
    <name evidence="3" type="ORF">IB75_07970</name>
</gene>
<evidence type="ECO:0000313" key="3">
    <source>
        <dbReference type="EMBL" id="KFI19569.1"/>
    </source>
</evidence>
<dbReference type="Pfam" id="PF13579">
    <property type="entry name" value="Glyco_trans_4_4"/>
    <property type="match status" value="1"/>
</dbReference>
<dbReference type="OrthoDB" id="9802525at2"/>
<reference evidence="3 4" key="1">
    <citation type="submission" date="2014-07" db="EMBL/GenBank/DDBJ databases">
        <title>Comparative analysis of Nitrosococcus oceani genome inventories of strains from Pacific and Atlantic gyres.</title>
        <authorList>
            <person name="Lim C.K."/>
            <person name="Wang L."/>
            <person name="Sayavedra-Soto L.A."/>
            <person name="Klotz M.G."/>
        </authorList>
    </citation>
    <scope>NUCLEOTIDE SEQUENCE [LARGE SCALE GENOMIC DNA]</scope>
    <source>
        <strain evidence="3 4">C-27</strain>
    </source>
</reference>
<dbReference type="EMBL" id="JPGN01000048">
    <property type="protein sequence ID" value="KFI19569.1"/>
    <property type="molecule type" value="Genomic_DNA"/>
</dbReference>
<sequence>MIHVLSIVHYPVFGGPHNRNMRLAPVLVEKGVRTTVLLPDEPGNAAERLRNGGVEVVQLPLQRIRATSNLGTHLQFFINLPAQVRAIRELIKRLQIDVVQLNGLVNPHGAIAARGVGIPVVWQILDTYPPMLLRRLMGPLLQRYADVVMCTGKRVAAEHPGATKRPNQLVHFFPPVDLNCFTPNPAVRKQARMNLGIADTSLVIGTVGNINLQKGHDNFIRAAAHLKAKVPDARFAILGAMNENHRSYTEGLWALADQLGLQVGRDLFAFDPTGRVHELVQAMDVFWMTPRPRSEGIPTAMEEAMALALPVVSFDVGSIGELIEHGRTGYLVHDQDPKAVAEYTFDRLLERQVRTVMGNRGRQFVEEHASLEACANRHMKAYSLALRLGPDEAAAPIVKSPEESSSET</sequence>
<name>A0A0E2Z1X2_9GAMM</name>
<dbReference type="Pfam" id="PF00534">
    <property type="entry name" value="Glycos_transf_1"/>
    <property type="match status" value="1"/>
</dbReference>
<dbReference type="GO" id="GO:1901135">
    <property type="term" value="P:carbohydrate derivative metabolic process"/>
    <property type="evidence" value="ECO:0007669"/>
    <property type="project" value="UniProtKB-ARBA"/>
</dbReference>
<organism evidence="3 4">
    <name type="scientific">Nitrosococcus oceani C-27</name>
    <dbReference type="NCBI Taxonomy" id="314279"/>
    <lineage>
        <taxon>Bacteria</taxon>
        <taxon>Pseudomonadati</taxon>
        <taxon>Pseudomonadota</taxon>
        <taxon>Gammaproteobacteria</taxon>
        <taxon>Chromatiales</taxon>
        <taxon>Chromatiaceae</taxon>
        <taxon>Nitrosococcus</taxon>
    </lineage>
</organism>
<dbReference type="AlphaFoldDB" id="A0A0E2Z1X2"/>
<proteinExistence type="predicted"/>
<dbReference type="PANTHER" id="PTHR12526">
    <property type="entry name" value="GLYCOSYLTRANSFERASE"/>
    <property type="match status" value="1"/>
</dbReference>
<feature type="domain" description="Glycosyl transferase family 1" evidence="1">
    <location>
        <begin position="189"/>
        <end position="363"/>
    </location>
</feature>
<dbReference type="InterPro" id="IPR001296">
    <property type="entry name" value="Glyco_trans_1"/>
</dbReference>
<dbReference type="GO" id="GO:0016757">
    <property type="term" value="F:glycosyltransferase activity"/>
    <property type="evidence" value="ECO:0007669"/>
    <property type="project" value="InterPro"/>
</dbReference>
<comment type="caution">
    <text evidence="3">The sequence shown here is derived from an EMBL/GenBank/DDBJ whole genome shotgun (WGS) entry which is preliminary data.</text>
</comment>
<dbReference type="Proteomes" id="UP000028839">
    <property type="component" value="Unassembled WGS sequence"/>
</dbReference>
<evidence type="ECO:0000259" key="1">
    <source>
        <dbReference type="Pfam" id="PF00534"/>
    </source>
</evidence>
<accession>A0A0E2Z1X2</accession>
<dbReference type="SUPFAM" id="SSF53756">
    <property type="entry name" value="UDP-Glycosyltransferase/glycogen phosphorylase"/>
    <property type="match status" value="1"/>
</dbReference>
<dbReference type="HOGENOM" id="CLU_724991_0_0_6"/>
<evidence type="ECO:0000259" key="2">
    <source>
        <dbReference type="Pfam" id="PF13579"/>
    </source>
</evidence>
<dbReference type="InterPro" id="IPR028098">
    <property type="entry name" value="Glyco_trans_4-like_N"/>
</dbReference>
<feature type="domain" description="Glycosyltransferase subfamily 4-like N-terminal" evidence="2">
    <location>
        <begin position="14"/>
        <end position="172"/>
    </location>
</feature>
<keyword evidence="3" id="KW-0808">Transferase</keyword>